<evidence type="ECO:0000256" key="1">
    <source>
        <dbReference type="ARBA" id="ARBA00004651"/>
    </source>
</evidence>
<sequence length="260" mass="28456">MTEFALDPSSWMLLALVGLVAGFIDAVVGGGGMLTVPTLLSVGLPPHLTLGTNKLSASFASGTAAFTYFRKKLFDPAFWKQCFYSTFIGALCGTILVNYISTAFLNKFLPLVILTAAIYTLFSRVKEIDNSVLPEQNTLLRIKQRIQGFVLGFYDGISGPGTGAFWVISNMRLYHLNILLSSGIAKAMNFTSNFVSLLIFIYFGQVNWFIGLTMGACLMLGAFIGAHSAIYFGAKFIRPLFIIIVLIMAINLGYNAWFSQ</sequence>
<keyword evidence="6 8" id="KW-1133">Transmembrane helix</keyword>
<feature type="transmembrane region" description="Helical" evidence="8">
    <location>
        <begin position="146"/>
        <end position="168"/>
    </location>
</feature>
<evidence type="ECO:0000256" key="4">
    <source>
        <dbReference type="ARBA" id="ARBA00022475"/>
    </source>
</evidence>
<protein>
    <recommendedName>
        <fullName evidence="8">Probable membrane transporter protein</fullName>
    </recommendedName>
</protein>
<evidence type="ECO:0000256" key="2">
    <source>
        <dbReference type="ARBA" id="ARBA00009142"/>
    </source>
</evidence>
<evidence type="ECO:0000256" key="3">
    <source>
        <dbReference type="ARBA" id="ARBA00022448"/>
    </source>
</evidence>
<reference evidence="9 10" key="1">
    <citation type="submission" date="2024-02" db="EMBL/GenBank/DDBJ databases">
        <title>Bacteria isolated from the canopy kelp, Nereocystis luetkeana.</title>
        <authorList>
            <person name="Pfister C.A."/>
            <person name="Younker I.T."/>
            <person name="Light S.H."/>
        </authorList>
    </citation>
    <scope>NUCLEOTIDE SEQUENCE [LARGE SCALE GENOMIC DNA]</scope>
    <source>
        <strain evidence="9 10">TI.2.07</strain>
    </source>
</reference>
<name>A0ABU9HA27_9GAMM</name>
<keyword evidence="4 8" id="KW-1003">Cell membrane</keyword>
<evidence type="ECO:0000256" key="8">
    <source>
        <dbReference type="RuleBase" id="RU363041"/>
    </source>
</evidence>
<feature type="transmembrane region" description="Helical" evidence="8">
    <location>
        <begin position="236"/>
        <end position="257"/>
    </location>
</feature>
<feature type="transmembrane region" description="Helical" evidence="8">
    <location>
        <begin position="174"/>
        <end position="201"/>
    </location>
</feature>
<evidence type="ECO:0000313" key="10">
    <source>
        <dbReference type="Proteomes" id="UP001366060"/>
    </source>
</evidence>
<evidence type="ECO:0000256" key="7">
    <source>
        <dbReference type="ARBA" id="ARBA00023136"/>
    </source>
</evidence>
<keyword evidence="3" id="KW-0813">Transport</keyword>
<keyword evidence="7 8" id="KW-0472">Membrane</keyword>
<keyword evidence="5 8" id="KW-0812">Transmembrane</keyword>
<evidence type="ECO:0000256" key="6">
    <source>
        <dbReference type="ARBA" id="ARBA00022989"/>
    </source>
</evidence>
<feature type="transmembrane region" description="Helical" evidence="8">
    <location>
        <begin position="82"/>
        <end position="102"/>
    </location>
</feature>
<feature type="transmembrane region" description="Helical" evidence="8">
    <location>
        <begin position="54"/>
        <end position="70"/>
    </location>
</feature>
<proteinExistence type="inferred from homology"/>
<dbReference type="InterPro" id="IPR002781">
    <property type="entry name" value="TM_pro_TauE-like"/>
</dbReference>
<evidence type="ECO:0000313" key="9">
    <source>
        <dbReference type="EMBL" id="MEL0658461.1"/>
    </source>
</evidence>
<feature type="transmembrane region" description="Helical" evidence="8">
    <location>
        <begin position="108"/>
        <end position="125"/>
    </location>
</feature>
<dbReference type="PANTHER" id="PTHR30269:SF25">
    <property type="entry name" value="MEMBRANE TRANSPORTER PROTEIN-RELATED"/>
    <property type="match status" value="1"/>
</dbReference>
<dbReference type="RefSeq" id="WP_341627117.1">
    <property type="nucleotide sequence ID" value="NZ_JBAKBA010000007.1"/>
</dbReference>
<dbReference type="PANTHER" id="PTHR30269">
    <property type="entry name" value="TRANSMEMBRANE PROTEIN YFCA"/>
    <property type="match status" value="1"/>
</dbReference>
<keyword evidence="10" id="KW-1185">Reference proteome</keyword>
<comment type="subcellular location">
    <subcellularLocation>
        <location evidence="1 8">Cell membrane</location>
        <topology evidence="1 8">Multi-pass membrane protein</topology>
    </subcellularLocation>
</comment>
<dbReference type="InterPro" id="IPR052017">
    <property type="entry name" value="TSUP"/>
</dbReference>
<feature type="transmembrane region" description="Helical" evidence="8">
    <location>
        <begin position="12"/>
        <end position="34"/>
    </location>
</feature>
<feature type="transmembrane region" description="Helical" evidence="8">
    <location>
        <begin position="208"/>
        <end position="230"/>
    </location>
</feature>
<dbReference type="Proteomes" id="UP001366060">
    <property type="component" value="Unassembled WGS sequence"/>
</dbReference>
<organism evidence="9 10">
    <name type="scientific">Psychromonas arctica</name>
    <dbReference type="NCBI Taxonomy" id="168275"/>
    <lineage>
        <taxon>Bacteria</taxon>
        <taxon>Pseudomonadati</taxon>
        <taxon>Pseudomonadota</taxon>
        <taxon>Gammaproteobacteria</taxon>
        <taxon>Alteromonadales</taxon>
        <taxon>Psychromonadaceae</taxon>
        <taxon>Psychromonas</taxon>
    </lineage>
</organism>
<gene>
    <name evidence="9" type="ORF">V6255_04830</name>
</gene>
<accession>A0ABU9HA27</accession>
<dbReference type="EMBL" id="JBAKBA010000007">
    <property type="protein sequence ID" value="MEL0658461.1"/>
    <property type="molecule type" value="Genomic_DNA"/>
</dbReference>
<dbReference type="Pfam" id="PF01925">
    <property type="entry name" value="TauE"/>
    <property type="match status" value="1"/>
</dbReference>
<evidence type="ECO:0000256" key="5">
    <source>
        <dbReference type="ARBA" id="ARBA00022692"/>
    </source>
</evidence>
<comment type="caution">
    <text evidence="9">The sequence shown here is derived from an EMBL/GenBank/DDBJ whole genome shotgun (WGS) entry which is preliminary data.</text>
</comment>
<comment type="similarity">
    <text evidence="2 8">Belongs to the 4-toluene sulfonate uptake permease (TSUP) (TC 2.A.102) family.</text>
</comment>